<evidence type="ECO:0000313" key="1">
    <source>
        <dbReference type="EMBL" id="KAJ4957496.1"/>
    </source>
</evidence>
<dbReference type="InterPro" id="IPR032675">
    <property type="entry name" value="LRR_dom_sf"/>
</dbReference>
<reference evidence="1" key="1">
    <citation type="journal article" date="2023" name="Plant J.">
        <title>The genome of the king protea, Protea cynaroides.</title>
        <authorList>
            <person name="Chang J."/>
            <person name="Duong T.A."/>
            <person name="Schoeman C."/>
            <person name="Ma X."/>
            <person name="Roodt D."/>
            <person name="Barker N."/>
            <person name="Li Z."/>
            <person name="Van de Peer Y."/>
            <person name="Mizrachi E."/>
        </authorList>
    </citation>
    <scope>NUCLEOTIDE SEQUENCE</scope>
    <source>
        <tissue evidence="1">Young leaves</tissue>
    </source>
</reference>
<keyword evidence="2" id="KW-1185">Reference proteome</keyword>
<sequence length="104" mass="11606">MDLSFNKLIGSLPRLPPKSGGARSQGQFLILVALITGVEIHKPRNAKHSELVAVDLGFHGVEGYLLVNLASYPLLASLSLRHNRFRGPIPWDYYKKLNDKITRV</sequence>
<gene>
    <name evidence="1" type="ORF">NE237_024607</name>
</gene>
<dbReference type="Proteomes" id="UP001141806">
    <property type="component" value="Unassembled WGS sequence"/>
</dbReference>
<evidence type="ECO:0000313" key="2">
    <source>
        <dbReference type="Proteomes" id="UP001141806"/>
    </source>
</evidence>
<organism evidence="1 2">
    <name type="scientific">Protea cynaroides</name>
    <dbReference type="NCBI Taxonomy" id="273540"/>
    <lineage>
        <taxon>Eukaryota</taxon>
        <taxon>Viridiplantae</taxon>
        <taxon>Streptophyta</taxon>
        <taxon>Embryophyta</taxon>
        <taxon>Tracheophyta</taxon>
        <taxon>Spermatophyta</taxon>
        <taxon>Magnoliopsida</taxon>
        <taxon>Proteales</taxon>
        <taxon>Proteaceae</taxon>
        <taxon>Protea</taxon>
    </lineage>
</organism>
<name>A0A9Q0JZC6_9MAGN</name>
<protein>
    <submittedName>
        <fullName evidence="1">Uncharacterized protein</fullName>
    </submittedName>
</protein>
<proteinExistence type="predicted"/>
<dbReference type="AlphaFoldDB" id="A0A9Q0JZC6"/>
<dbReference type="Gene3D" id="3.80.10.10">
    <property type="entry name" value="Ribonuclease Inhibitor"/>
    <property type="match status" value="1"/>
</dbReference>
<dbReference type="OrthoDB" id="676979at2759"/>
<comment type="caution">
    <text evidence="1">The sequence shown here is derived from an EMBL/GenBank/DDBJ whole genome shotgun (WGS) entry which is preliminary data.</text>
</comment>
<dbReference type="EMBL" id="JAMYWD010000010">
    <property type="protein sequence ID" value="KAJ4957496.1"/>
    <property type="molecule type" value="Genomic_DNA"/>
</dbReference>
<accession>A0A9Q0JZC6</accession>